<organism evidence="5 6">
    <name type="scientific">Talaromyces islandicus</name>
    <name type="common">Penicillium islandicum</name>
    <dbReference type="NCBI Taxonomy" id="28573"/>
    <lineage>
        <taxon>Eukaryota</taxon>
        <taxon>Fungi</taxon>
        <taxon>Dikarya</taxon>
        <taxon>Ascomycota</taxon>
        <taxon>Pezizomycotina</taxon>
        <taxon>Eurotiomycetes</taxon>
        <taxon>Eurotiomycetidae</taxon>
        <taxon>Eurotiales</taxon>
        <taxon>Trichocomaceae</taxon>
        <taxon>Talaromyces</taxon>
        <taxon>Talaromyces sect. Islandici</taxon>
    </lineage>
</organism>
<dbReference type="AlphaFoldDB" id="A0A0U1LRI8"/>
<dbReference type="Proteomes" id="UP000054383">
    <property type="component" value="Unassembled WGS sequence"/>
</dbReference>
<keyword evidence="2" id="KW-0560">Oxidoreductase</keyword>
<evidence type="ECO:0000256" key="3">
    <source>
        <dbReference type="SAM" id="MobiDB-lite"/>
    </source>
</evidence>
<dbReference type="EMBL" id="CVMT01000002">
    <property type="protein sequence ID" value="CRG86017.1"/>
    <property type="molecule type" value="Genomic_DNA"/>
</dbReference>
<dbReference type="Pfam" id="PF08030">
    <property type="entry name" value="NAD_binding_6"/>
    <property type="match status" value="2"/>
</dbReference>
<feature type="domain" description="Ferric reductase NAD binding" evidence="4">
    <location>
        <begin position="33"/>
        <end position="91"/>
    </location>
</feature>
<dbReference type="Gene3D" id="3.40.50.80">
    <property type="entry name" value="Nucleotide-binding domain of ferredoxin-NADP reductase (FNR) module"/>
    <property type="match status" value="2"/>
</dbReference>
<dbReference type="OrthoDB" id="4494341at2759"/>
<dbReference type="GO" id="GO:0000293">
    <property type="term" value="F:ferric-chelate reductase activity"/>
    <property type="evidence" value="ECO:0007669"/>
    <property type="project" value="TreeGrafter"/>
</dbReference>
<dbReference type="GO" id="GO:0006826">
    <property type="term" value="P:iron ion transport"/>
    <property type="evidence" value="ECO:0007669"/>
    <property type="project" value="TreeGrafter"/>
</dbReference>
<dbReference type="InterPro" id="IPR039261">
    <property type="entry name" value="FNR_nucleotide-bd"/>
</dbReference>
<dbReference type="InterPro" id="IPR013121">
    <property type="entry name" value="Fe_red_NAD-bd_6"/>
</dbReference>
<dbReference type="GO" id="GO:0015677">
    <property type="term" value="P:copper ion import"/>
    <property type="evidence" value="ECO:0007669"/>
    <property type="project" value="TreeGrafter"/>
</dbReference>
<evidence type="ECO:0000259" key="4">
    <source>
        <dbReference type="Pfam" id="PF08030"/>
    </source>
</evidence>
<gene>
    <name evidence="5" type="ORF">PISL3812_03020</name>
</gene>
<dbReference type="SUPFAM" id="SSF52343">
    <property type="entry name" value="Ferredoxin reductase-like, C-terminal NADP-linked domain"/>
    <property type="match status" value="1"/>
</dbReference>
<dbReference type="STRING" id="28573.A0A0U1LRI8"/>
<evidence type="ECO:0000313" key="5">
    <source>
        <dbReference type="EMBL" id="CRG86017.1"/>
    </source>
</evidence>
<feature type="compositionally biased region" description="Low complexity" evidence="3">
    <location>
        <begin position="149"/>
        <end position="161"/>
    </location>
</feature>
<dbReference type="GO" id="GO:0005886">
    <property type="term" value="C:plasma membrane"/>
    <property type="evidence" value="ECO:0007669"/>
    <property type="project" value="TreeGrafter"/>
</dbReference>
<dbReference type="InterPro" id="IPR051410">
    <property type="entry name" value="Ferric/Cupric_Reductase"/>
</dbReference>
<proteinExistence type="predicted"/>
<feature type="region of interest" description="Disordered" evidence="3">
    <location>
        <begin position="140"/>
        <end position="163"/>
    </location>
</feature>
<evidence type="ECO:0000256" key="2">
    <source>
        <dbReference type="ARBA" id="ARBA00023002"/>
    </source>
</evidence>
<sequence>MMRSVANGQRLNVMALAEGPYGGLHSYDSYGTTLLIAGGIGITHPISYLRELVNGFINRSVATRRITLLWVVRSVDHLQWVQPWMNYILNHPALQGAVTFSSKNAHPHTSFHVDDDVYFQQTFSLSIHVHLTSYYSESGASSPGGADRSLPQSSSHSSSLLSEDDTDFDPIDASVFSEHVALPSHYSLSSLSSSFRYSYPSSSDDMPNYGSSFTSYTYSNPTSKENHTCDNHSYNNYSNNSQYKHYTHMKSIRNQDWTQLDTAPITISLGKPLFRQLLEREMAQQVGAMAVSVCGPGSMSDEVRKAVRDVQGRKSVDFFEESFSW</sequence>
<accession>A0A0U1LRI8</accession>
<keyword evidence="6" id="KW-1185">Reference proteome</keyword>
<keyword evidence="1" id="KW-0813">Transport</keyword>
<protein>
    <submittedName>
        <fullName evidence="5">Ferric-chelate reductase, putative</fullName>
    </submittedName>
</protein>
<evidence type="ECO:0000313" key="6">
    <source>
        <dbReference type="Proteomes" id="UP000054383"/>
    </source>
</evidence>
<dbReference type="CDD" id="cd06186">
    <property type="entry name" value="NOX_Duox_like_FAD_NADP"/>
    <property type="match status" value="1"/>
</dbReference>
<reference evidence="5 6" key="1">
    <citation type="submission" date="2015-04" db="EMBL/GenBank/DDBJ databases">
        <authorList>
            <person name="Syromyatnikov M.Y."/>
            <person name="Popov V.N."/>
        </authorList>
    </citation>
    <scope>NUCLEOTIDE SEQUENCE [LARGE SCALE GENOMIC DNA]</scope>
    <source>
        <strain evidence="5">WF-38-12</strain>
    </source>
</reference>
<feature type="domain" description="Ferric reductase NAD binding" evidence="4">
    <location>
        <begin position="218"/>
        <end position="307"/>
    </location>
</feature>
<evidence type="ECO:0000256" key="1">
    <source>
        <dbReference type="ARBA" id="ARBA00022448"/>
    </source>
</evidence>
<dbReference type="PANTHER" id="PTHR32361">
    <property type="entry name" value="FERRIC/CUPRIC REDUCTASE TRANSMEMBRANE COMPONENT"/>
    <property type="match status" value="1"/>
</dbReference>
<dbReference type="GO" id="GO:0006879">
    <property type="term" value="P:intracellular iron ion homeostasis"/>
    <property type="evidence" value="ECO:0007669"/>
    <property type="project" value="TreeGrafter"/>
</dbReference>
<dbReference type="PANTHER" id="PTHR32361:SF27">
    <property type="entry name" value="FAD-BINDING FR-TYPE DOMAIN-CONTAINING PROTEIN-RELATED"/>
    <property type="match status" value="1"/>
</dbReference>
<name>A0A0U1LRI8_TALIS</name>